<dbReference type="EMBL" id="SJPS01000001">
    <property type="protein sequence ID" value="TWU29578.1"/>
    <property type="molecule type" value="Genomic_DNA"/>
</dbReference>
<organism evidence="2 3">
    <name type="scientific">Bythopirellula polymerisocia</name>
    <dbReference type="NCBI Taxonomy" id="2528003"/>
    <lineage>
        <taxon>Bacteria</taxon>
        <taxon>Pseudomonadati</taxon>
        <taxon>Planctomycetota</taxon>
        <taxon>Planctomycetia</taxon>
        <taxon>Pirellulales</taxon>
        <taxon>Lacipirellulaceae</taxon>
        <taxon>Bythopirellula</taxon>
    </lineage>
</organism>
<reference evidence="2 3" key="1">
    <citation type="submission" date="2019-02" db="EMBL/GenBank/DDBJ databases">
        <title>Deep-cultivation of Planctomycetes and their phenomic and genomic characterization uncovers novel biology.</title>
        <authorList>
            <person name="Wiegand S."/>
            <person name="Jogler M."/>
            <person name="Boedeker C."/>
            <person name="Pinto D."/>
            <person name="Vollmers J."/>
            <person name="Rivas-Marin E."/>
            <person name="Kohn T."/>
            <person name="Peeters S.H."/>
            <person name="Heuer A."/>
            <person name="Rast P."/>
            <person name="Oberbeckmann S."/>
            <person name="Bunk B."/>
            <person name="Jeske O."/>
            <person name="Meyerdierks A."/>
            <person name="Storesund J.E."/>
            <person name="Kallscheuer N."/>
            <person name="Luecker S."/>
            <person name="Lage O.M."/>
            <person name="Pohl T."/>
            <person name="Merkel B.J."/>
            <person name="Hornburger P."/>
            <person name="Mueller R.-W."/>
            <person name="Bruemmer F."/>
            <person name="Labrenz M."/>
            <person name="Spormann A.M."/>
            <person name="Op Den Camp H."/>
            <person name="Overmann J."/>
            <person name="Amann R."/>
            <person name="Jetten M.S.M."/>
            <person name="Mascher T."/>
            <person name="Medema M.H."/>
            <person name="Devos D.P."/>
            <person name="Kaster A.-K."/>
            <person name="Ovreas L."/>
            <person name="Rohde M."/>
            <person name="Galperin M.Y."/>
            <person name="Jogler C."/>
        </authorList>
    </citation>
    <scope>NUCLEOTIDE SEQUENCE [LARGE SCALE GENOMIC DNA]</scope>
    <source>
        <strain evidence="2 3">Pla144</strain>
    </source>
</reference>
<protein>
    <submittedName>
        <fullName evidence="2">Uncharacterized protein</fullName>
    </submittedName>
</protein>
<keyword evidence="3" id="KW-1185">Reference proteome</keyword>
<accession>A0A5C6CYW5</accession>
<feature type="compositionally biased region" description="Acidic residues" evidence="1">
    <location>
        <begin position="131"/>
        <end position="140"/>
    </location>
</feature>
<feature type="region of interest" description="Disordered" evidence="1">
    <location>
        <begin position="61"/>
        <end position="154"/>
    </location>
</feature>
<name>A0A5C6CYW5_9BACT</name>
<dbReference type="Proteomes" id="UP000318437">
    <property type="component" value="Unassembled WGS sequence"/>
</dbReference>
<feature type="compositionally biased region" description="Basic and acidic residues" evidence="1">
    <location>
        <begin position="77"/>
        <end position="87"/>
    </location>
</feature>
<dbReference type="AlphaFoldDB" id="A0A5C6CYW5"/>
<comment type="caution">
    <text evidence="2">The sequence shown here is derived from an EMBL/GenBank/DDBJ whole genome shotgun (WGS) entry which is preliminary data.</text>
</comment>
<sequence>MSRVSKIGIGVWSSGLALVMAFDIVGANLGQANECQPPTPCPCAADGNCLPKRETWGTYKTHWRPWPGEQVGLTPTKAEETKSDIREQLPVYQPPRPDQEDLRGPAKRTKAPSATTSAPPEGGPQALPDAGEAEPAENEFELPGLPGLPGIDPQGYLPRENHKLLTEMDDAPPTLPLGLSESLAVTTSYEQQQVQPASGPTAVANRSKAAFIPNVDGPIVQASAELKQASEIQLSNPAGRHIYKPTDEELHQAIFIEASDGSPEVK</sequence>
<evidence type="ECO:0000313" key="3">
    <source>
        <dbReference type="Proteomes" id="UP000318437"/>
    </source>
</evidence>
<evidence type="ECO:0000313" key="2">
    <source>
        <dbReference type="EMBL" id="TWU29578.1"/>
    </source>
</evidence>
<proteinExistence type="predicted"/>
<evidence type="ECO:0000256" key="1">
    <source>
        <dbReference type="SAM" id="MobiDB-lite"/>
    </source>
</evidence>
<gene>
    <name evidence="2" type="ORF">Pla144_03560</name>
</gene>